<gene>
    <name evidence="1" type="ORF">GGD56_005405</name>
</gene>
<dbReference type="RefSeq" id="WP_022715448.1">
    <property type="nucleotide sequence ID" value="NZ_JACIFX010000008.1"/>
</dbReference>
<sequence length="202" mass="23081">MDWRSAVQEGIYPVAFAAKMTEMTNARVASWFRARSQSTLAPAIITPYEPVKGQLIMPFLALVESRFVARFRKHGLSLQTIRKVAKKLRQKHDLLHPFATQSRFRTDGRRIMMEIADDEERRLLDIMTDEWAFPSVIEPSLFDSVVYVDDIAVRMHPFPEFSHVIIDPKYALGRPIIDEGFIPTRTLASAYLAEGDLEAVAD</sequence>
<dbReference type="Proteomes" id="UP000551353">
    <property type="component" value="Unassembled WGS sequence"/>
</dbReference>
<protein>
    <submittedName>
        <fullName evidence="1">Uncharacterized protein</fullName>
    </submittedName>
</protein>
<accession>A0ABR6IUE5</accession>
<dbReference type="EMBL" id="JACIFX010000008">
    <property type="protein sequence ID" value="MBB4231527.1"/>
    <property type="molecule type" value="Genomic_DNA"/>
</dbReference>
<name>A0ABR6IUE5_9HYPH</name>
<keyword evidence="2" id="KW-1185">Reference proteome</keyword>
<organism evidence="1 2">
    <name type="scientific">Rhizobium mongolense</name>
    <dbReference type="NCBI Taxonomy" id="57676"/>
    <lineage>
        <taxon>Bacteria</taxon>
        <taxon>Pseudomonadati</taxon>
        <taxon>Pseudomonadota</taxon>
        <taxon>Alphaproteobacteria</taxon>
        <taxon>Hyphomicrobiales</taxon>
        <taxon>Rhizobiaceae</taxon>
        <taxon>Rhizobium/Agrobacterium group</taxon>
        <taxon>Rhizobium</taxon>
    </lineage>
</organism>
<comment type="caution">
    <text evidence="1">The sequence shown here is derived from an EMBL/GenBank/DDBJ whole genome shotgun (WGS) entry which is preliminary data.</text>
</comment>
<evidence type="ECO:0000313" key="1">
    <source>
        <dbReference type="EMBL" id="MBB4231527.1"/>
    </source>
</evidence>
<proteinExistence type="predicted"/>
<reference evidence="1 2" key="1">
    <citation type="submission" date="2020-08" db="EMBL/GenBank/DDBJ databases">
        <title>Genomic Encyclopedia of Type Strains, Phase IV (KMG-V): Genome sequencing to study the core and pangenomes of soil and plant-associated prokaryotes.</title>
        <authorList>
            <person name="Whitman W."/>
        </authorList>
    </citation>
    <scope>NUCLEOTIDE SEQUENCE [LARGE SCALE GENOMIC DNA]</scope>
    <source>
        <strain evidence="1 2">SEMIA 4087</strain>
    </source>
</reference>
<evidence type="ECO:0000313" key="2">
    <source>
        <dbReference type="Proteomes" id="UP000551353"/>
    </source>
</evidence>